<evidence type="ECO:0000256" key="1">
    <source>
        <dbReference type="ARBA" id="ARBA00023015"/>
    </source>
</evidence>
<dbReference type="PANTHER" id="PTHR30146:SF109">
    <property type="entry name" value="HTH-TYPE TRANSCRIPTIONAL REGULATOR GALS"/>
    <property type="match status" value="1"/>
</dbReference>
<gene>
    <name evidence="6" type="primary">kdgR_2</name>
    <name evidence="6" type="ORF">AHLFYP4_02945</name>
</gene>
<dbReference type="InterPro" id="IPR000843">
    <property type="entry name" value="HTH_LacI"/>
</dbReference>
<protein>
    <submittedName>
        <fullName evidence="6">HTH-type transcriptional regulator KdgR</fullName>
    </submittedName>
</protein>
<dbReference type="AlphaFoldDB" id="A0A6N2WA05"/>
<feature type="domain" description="HTH lacI-type" evidence="4">
    <location>
        <begin position="11"/>
        <end position="66"/>
    </location>
</feature>
<keyword evidence="2" id="KW-0238">DNA-binding</keyword>
<evidence type="ECO:0000256" key="2">
    <source>
        <dbReference type="ARBA" id="ARBA00023125"/>
    </source>
</evidence>
<evidence type="ECO:0000313" key="6">
    <source>
        <dbReference type="EMBL" id="VYT37782.1"/>
    </source>
</evidence>
<dbReference type="EMBL" id="CACRSX010000065">
    <property type="protein sequence ID" value="VYT37782.1"/>
    <property type="molecule type" value="Genomic_DNA"/>
</dbReference>
<dbReference type="GO" id="GO:0000976">
    <property type="term" value="F:transcription cis-regulatory region binding"/>
    <property type="evidence" value="ECO:0007669"/>
    <property type="project" value="TreeGrafter"/>
</dbReference>
<keyword evidence="1" id="KW-0805">Transcription regulation</keyword>
<organism evidence="6">
    <name type="scientific">Anaerostipes hadrus</name>
    <dbReference type="NCBI Taxonomy" id="649756"/>
    <lineage>
        <taxon>Bacteria</taxon>
        <taxon>Bacillati</taxon>
        <taxon>Bacillota</taxon>
        <taxon>Clostridia</taxon>
        <taxon>Lachnospirales</taxon>
        <taxon>Lachnospiraceae</taxon>
        <taxon>Anaerostipes</taxon>
    </lineage>
</organism>
<accession>A0A6N2WA05</accession>
<evidence type="ECO:0000259" key="5">
    <source>
        <dbReference type="PROSITE" id="PS50943"/>
    </source>
</evidence>
<dbReference type="InterPro" id="IPR028082">
    <property type="entry name" value="Peripla_BP_I"/>
</dbReference>
<dbReference type="Pfam" id="PF13377">
    <property type="entry name" value="Peripla_BP_3"/>
    <property type="match status" value="1"/>
</dbReference>
<proteinExistence type="predicted"/>
<dbReference type="RefSeq" id="WP_156724440.1">
    <property type="nucleotide sequence ID" value="NZ_CACRSX010000065.1"/>
</dbReference>
<dbReference type="PANTHER" id="PTHR30146">
    <property type="entry name" value="LACI-RELATED TRANSCRIPTIONAL REPRESSOR"/>
    <property type="match status" value="1"/>
</dbReference>
<dbReference type="InterPro" id="IPR046335">
    <property type="entry name" value="LacI/GalR-like_sensor"/>
</dbReference>
<dbReference type="GO" id="GO:0003700">
    <property type="term" value="F:DNA-binding transcription factor activity"/>
    <property type="evidence" value="ECO:0007669"/>
    <property type="project" value="TreeGrafter"/>
</dbReference>
<dbReference type="SMART" id="SM00354">
    <property type="entry name" value="HTH_LACI"/>
    <property type="match status" value="1"/>
</dbReference>
<dbReference type="SUPFAM" id="SSF53822">
    <property type="entry name" value="Periplasmic binding protein-like I"/>
    <property type="match status" value="1"/>
</dbReference>
<dbReference type="InterPro" id="IPR001387">
    <property type="entry name" value="Cro/C1-type_HTH"/>
</dbReference>
<feature type="domain" description="HTH cro/C1-type" evidence="5">
    <location>
        <begin position="6"/>
        <end position="36"/>
    </location>
</feature>
<evidence type="ECO:0000259" key="4">
    <source>
        <dbReference type="PROSITE" id="PS50932"/>
    </source>
</evidence>
<dbReference type="PROSITE" id="PS50943">
    <property type="entry name" value="HTH_CROC1"/>
    <property type="match status" value="1"/>
</dbReference>
<sequence length="344" mass="39150">MENKTRKRKKATMADVAAAVGVSKTTISRYLHGDYEFMSEETRKKIQDVVEELNYRPNRAAQSLKSDRSNCIGFTIADIGNPFSSLLIKGVQSECRKRGCQLLIADADNNKDQENKNIESFFNEQTDGVIINSVGNNADFIKNTCQMEESKPVVLLDRTYKDAICDSVVNDNEVVTKKMLGELQDQGWQYIVFVSESTDGISTRQLREETVRTYISQSDTINGEILILEDEEKLDIMAKLAEIISHHEKTCFFANNDEVLRRIISHLYHMEQEVGKDVGICAFADEKWAKYSGPGITCIEQHPFSMGEAAARLLFDKIEHKEKKEVVYEEIKADICRYESTKLK</sequence>
<evidence type="ECO:0000256" key="3">
    <source>
        <dbReference type="ARBA" id="ARBA00023163"/>
    </source>
</evidence>
<name>A0A6N2WA05_ANAHA</name>
<dbReference type="SUPFAM" id="SSF47413">
    <property type="entry name" value="lambda repressor-like DNA-binding domains"/>
    <property type="match status" value="1"/>
</dbReference>
<dbReference type="PROSITE" id="PS00356">
    <property type="entry name" value="HTH_LACI_1"/>
    <property type="match status" value="1"/>
</dbReference>
<keyword evidence="3" id="KW-0804">Transcription</keyword>
<dbReference type="InterPro" id="IPR010982">
    <property type="entry name" value="Lambda_DNA-bd_dom_sf"/>
</dbReference>
<dbReference type="CDD" id="cd06283">
    <property type="entry name" value="PBP1_RegR_EndR_KdgR-like"/>
    <property type="match status" value="1"/>
</dbReference>
<dbReference type="Gene3D" id="1.10.260.40">
    <property type="entry name" value="lambda repressor-like DNA-binding domains"/>
    <property type="match status" value="1"/>
</dbReference>
<dbReference type="CDD" id="cd01392">
    <property type="entry name" value="HTH_LacI"/>
    <property type="match status" value="1"/>
</dbReference>
<dbReference type="Pfam" id="PF00356">
    <property type="entry name" value="LacI"/>
    <property type="match status" value="1"/>
</dbReference>
<dbReference type="Gene3D" id="3.40.50.2300">
    <property type="match status" value="2"/>
</dbReference>
<dbReference type="PROSITE" id="PS50932">
    <property type="entry name" value="HTH_LACI_2"/>
    <property type="match status" value="1"/>
</dbReference>
<reference evidence="6" key="1">
    <citation type="submission" date="2019-11" db="EMBL/GenBank/DDBJ databases">
        <authorList>
            <person name="Feng L."/>
        </authorList>
    </citation>
    <scope>NUCLEOTIDE SEQUENCE</scope>
    <source>
        <strain evidence="6">AhadrusLFYP4</strain>
    </source>
</reference>